<dbReference type="Proteomes" id="UP000018888">
    <property type="component" value="Unassembled WGS sequence"/>
</dbReference>
<dbReference type="AlphaFoldDB" id="A0A2P4P1E4"/>
<dbReference type="EMBL" id="AUPC02000465">
    <property type="protein sequence ID" value="POG59210.1"/>
    <property type="molecule type" value="Genomic_DNA"/>
</dbReference>
<gene>
    <name evidence="1" type="ORF">GLOIN_2v1789397</name>
</gene>
<dbReference type="VEuPathDB" id="FungiDB:RhiirFUN_015606"/>
<protein>
    <submittedName>
        <fullName evidence="1">Uncharacterized protein</fullName>
    </submittedName>
</protein>
<keyword evidence="2" id="KW-1185">Reference proteome</keyword>
<evidence type="ECO:0000313" key="1">
    <source>
        <dbReference type="EMBL" id="POG59210.1"/>
    </source>
</evidence>
<dbReference type="PANTHER" id="PTHR31424">
    <property type="entry name" value="PROTEIN CBG23806"/>
    <property type="match status" value="1"/>
</dbReference>
<accession>A0A2P4P1E4</accession>
<organism evidence="1 2">
    <name type="scientific">Rhizophagus irregularis (strain DAOM 181602 / DAOM 197198 / MUCL 43194)</name>
    <name type="common">Arbuscular mycorrhizal fungus</name>
    <name type="synonym">Glomus intraradices</name>
    <dbReference type="NCBI Taxonomy" id="747089"/>
    <lineage>
        <taxon>Eukaryota</taxon>
        <taxon>Fungi</taxon>
        <taxon>Fungi incertae sedis</taxon>
        <taxon>Mucoromycota</taxon>
        <taxon>Glomeromycotina</taxon>
        <taxon>Glomeromycetes</taxon>
        <taxon>Glomerales</taxon>
        <taxon>Glomeraceae</taxon>
        <taxon>Rhizophagus</taxon>
    </lineage>
</organism>
<sequence>MEGKEISDYPENLNIKWKNNKRTFYYKIVKEGIYPREYILCQTKKPNQYPIPHGYIVQTSWNQNMCPVQCTIIYINDKPMYQVEFVVVNVLKLEKINKLYYLMLKNINPESNTQISGVFLFGLHLKFVQQNRKKVKKRSLKSVDNISRSTLIKKAKTVTKQTLNDFTNIKNWDENTTAKKQKNEAIVMAIDKGQISRNMYRDLAAIESELPREWAISDQRMQINKEMRNRIKITTINMPSCNNLDLNENPDIFDPEVVKEVITSIGKGGQRSIKDILRFIVPSLVERKILDLQRPIIYLKISGDSRNVGRKVKHVMVTFAIMDDITNLHRPDHHHTLVLYPGCENYDSLSVELSLLRTELRKLSEIGINIIGVNWIINLYFSSDWKFLSICCLGFNSANSQFFCPWCGISKKQVADLGKQWSISKEMSELKANCNTYDENGYFNDIAREIIVKEMNRIKVKFQFWQERESKTRNFTSLVGGHKLKVLQFFDLGKVLPLSRVKIIRRLWDEFHELYVAMRNPATDSETFKKNAEYWLRLFLTPSIGTPNDENFVQGLYRPNDLTPYFHVLVYHVHEFMEKTKEWGLKAFLCAPGDFTVRNHFENYHHEEEYNDSEYESEYESKEENGLELNQGKEFSSWELTDIIGKHNHDMNPLVGKIAPKYQKLTDKMIEKVKFWTIQRKMGISTQYNLLVVLFSDKVINKKDLSNAIQQFKKQAKPNKNDAYQMLTDLYLKKEINPRWIIKLHFDLDERRLNSLF</sequence>
<comment type="caution">
    <text evidence="1">The sequence shown here is derived from an EMBL/GenBank/DDBJ whole genome shotgun (WGS) entry which is preliminary data.</text>
</comment>
<evidence type="ECO:0000313" key="2">
    <source>
        <dbReference type="Proteomes" id="UP000018888"/>
    </source>
</evidence>
<proteinExistence type="predicted"/>
<dbReference type="PANTHER" id="PTHR31424:SF5">
    <property type="entry name" value="APPLE DOMAIN-CONTAINING PROTEIN"/>
    <property type="match status" value="1"/>
</dbReference>
<name>A0A2P4P1E4_RHIID</name>
<dbReference type="VEuPathDB" id="FungiDB:RhiirFUN_015604"/>
<reference evidence="1 2" key="2">
    <citation type="journal article" date="2018" name="New Phytol.">
        <title>High intraspecific genome diversity in the model arbuscular mycorrhizal symbiont Rhizophagus irregularis.</title>
        <authorList>
            <person name="Chen E.C.H."/>
            <person name="Morin E."/>
            <person name="Beaudet D."/>
            <person name="Noel J."/>
            <person name="Yildirir G."/>
            <person name="Ndikumana S."/>
            <person name="Charron P."/>
            <person name="St-Onge C."/>
            <person name="Giorgi J."/>
            <person name="Kruger M."/>
            <person name="Marton T."/>
            <person name="Ropars J."/>
            <person name="Grigoriev I.V."/>
            <person name="Hainaut M."/>
            <person name="Henrissat B."/>
            <person name="Roux C."/>
            <person name="Martin F."/>
            <person name="Corradi N."/>
        </authorList>
    </citation>
    <scope>NUCLEOTIDE SEQUENCE [LARGE SCALE GENOMIC DNA]</scope>
    <source>
        <strain evidence="1 2">DAOM 197198</strain>
    </source>
</reference>
<reference evidence="1 2" key="1">
    <citation type="journal article" date="2013" name="Proc. Natl. Acad. Sci. U.S.A.">
        <title>Genome of an arbuscular mycorrhizal fungus provides insight into the oldest plant symbiosis.</title>
        <authorList>
            <person name="Tisserant E."/>
            <person name="Malbreil M."/>
            <person name="Kuo A."/>
            <person name="Kohler A."/>
            <person name="Symeonidi A."/>
            <person name="Balestrini R."/>
            <person name="Charron P."/>
            <person name="Duensing N."/>
            <person name="Frei Dit Frey N."/>
            <person name="Gianinazzi-Pearson V."/>
            <person name="Gilbert L.B."/>
            <person name="Handa Y."/>
            <person name="Herr J.R."/>
            <person name="Hijri M."/>
            <person name="Koul R."/>
            <person name="Kawaguchi M."/>
            <person name="Krajinski F."/>
            <person name="Lammers P.J."/>
            <person name="Masclaux F.G."/>
            <person name="Murat C."/>
            <person name="Morin E."/>
            <person name="Ndikumana S."/>
            <person name="Pagni M."/>
            <person name="Petitpierre D."/>
            <person name="Requena N."/>
            <person name="Rosikiewicz P."/>
            <person name="Riley R."/>
            <person name="Saito K."/>
            <person name="San Clemente H."/>
            <person name="Shapiro H."/>
            <person name="van Tuinen D."/>
            <person name="Becard G."/>
            <person name="Bonfante P."/>
            <person name="Paszkowski U."/>
            <person name="Shachar-Hill Y.Y."/>
            <person name="Tuskan G.A."/>
            <person name="Young P.W."/>
            <person name="Sanders I.R."/>
            <person name="Henrissat B."/>
            <person name="Rensing S.A."/>
            <person name="Grigoriev I.V."/>
            <person name="Corradi N."/>
            <person name="Roux C."/>
            <person name="Martin F."/>
        </authorList>
    </citation>
    <scope>NUCLEOTIDE SEQUENCE [LARGE SCALE GENOMIC DNA]</scope>
    <source>
        <strain evidence="1 2">DAOM 197198</strain>
    </source>
</reference>